<feature type="transmembrane region" description="Helical" evidence="1">
    <location>
        <begin position="27"/>
        <end position="43"/>
    </location>
</feature>
<comment type="caution">
    <text evidence="2">The sequence shown here is derived from an EMBL/GenBank/DDBJ whole genome shotgun (WGS) entry which is preliminary data.</text>
</comment>
<protein>
    <submittedName>
        <fullName evidence="2">DUF2198 family protein</fullName>
    </submittedName>
</protein>
<accession>A0A429Y7Z6</accession>
<keyword evidence="1" id="KW-0812">Transmembrane</keyword>
<dbReference type="AlphaFoldDB" id="A0A429Y7Z6"/>
<organism evidence="2 3">
    <name type="scientific">Siminovitchia acidinfaciens</name>
    <dbReference type="NCBI Taxonomy" id="2321395"/>
    <lineage>
        <taxon>Bacteria</taxon>
        <taxon>Bacillati</taxon>
        <taxon>Bacillota</taxon>
        <taxon>Bacilli</taxon>
        <taxon>Bacillales</taxon>
        <taxon>Bacillaceae</taxon>
        <taxon>Siminovitchia</taxon>
    </lineage>
</organism>
<dbReference type="EMBL" id="QYTV02000001">
    <property type="protein sequence ID" value="RST77556.1"/>
    <property type="molecule type" value="Genomic_DNA"/>
</dbReference>
<evidence type="ECO:0000313" key="2">
    <source>
        <dbReference type="EMBL" id="RST77556.1"/>
    </source>
</evidence>
<sequence length="79" mass="9197">MIDKVFSAIFLPALMMVFFVRVTYSRLVSFILVVALIIVSAYNGYLHKWWLIIIEAASLTIGLFIVNQMKERRRKKDTS</sequence>
<feature type="transmembrane region" description="Helical" evidence="1">
    <location>
        <begin position="6"/>
        <end position="22"/>
    </location>
</feature>
<evidence type="ECO:0000256" key="1">
    <source>
        <dbReference type="SAM" id="Phobius"/>
    </source>
</evidence>
<dbReference type="Pfam" id="PF09964">
    <property type="entry name" value="DUF2198"/>
    <property type="match status" value="1"/>
</dbReference>
<dbReference type="Proteomes" id="UP000287156">
    <property type="component" value="Unassembled WGS sequence"/>
</dbReference>
<feature type="transmembrane region" description="Helical" evidence="1">
    <location>
        <begin position="49"/>
        <end position="66"/>
    </location>
</feature>
<proteinExistence type="predicted"/>
<dbReference type="InterPro" id="IPR019242">
    <property type="entry name" value="DUF2198"/>
</dbReference>
<gene>
    <name evidence="2" type="ORF">D4T97_003495</name>
</gene>
<dbReference type="OrthoDB" id="2454250at2"/>
<keyword evidence="1" id="KW-1133">Transmembrane helix</keyword>
<name>A0A429Y7Z6_9BACI</name>
<reference evidence="2" key="1">
    <citation type="submission" date="2018-12" db="EMBL/GenBank/DDBJ databases">
        <authorList>
            <person name="Sun L."/>
            <person name="Chen Z."/>
        </authorList>
    </citation>
    <scope>NUCLEOTIDE SEQUENCE [LARGE SCALE GENOMIC DNA]</scope>
    <source>
        <strain evidence="2">3-2-2</strain>
    </source>
</reference>
<evidence type="ECO:0000313" key="3">
    <source>
        <dbReference type="Proteomes" id="UP000287156"/>
    </source>
</evidence>
<keyword evidence="3" id="KW-1185">Reference proteome</keyword>
<keyword evidence="1" id="KW-0472">Membrane</keyword>
<dbReference type="RefSeq" id="WP_126047666.1">
    <property type="nucleotide sequence ID" value="NZ_QYTV02000001.1"/>
</dbReference>